<evidence type="ECO:0000313" key="2">
    <source>
        <dbReference type="EMBL" id="CAF1106863.1"/>
    </source>
</evidence>
<organism evidence="2 3">
    <name type="scientific">Adineta ricciae</name>
    <name type="common">Rotifer</name>
    <dbReference type="NCBI Taxonomy" id="249248"/>
    <lineage>
        <taxon>Eukaryota</taxon>
        <taxon>Metazoa</taxon>
        <taxon>Spiralia</taxon>
        <taxon>Gnathifera</taxon>
        <taxon>Rotifera</taxon>
        <taxon>Eurotatoria</taxon>
        <taxon>Bdelloidea</taxon>
        <taxon>Adinetida</taxon>
        <taxon>Adinetidae</taxon>
        <taxon>Adineta</taxon>
    </lineage>
</organism>
<keyword evidence="1" id="KW-0472">Membrane</keyword>
<keyword evidence="1" id="KW-1133">Transmembrane helix</keyword>
<sequence length="326" mass="35084">MVFLKSKRIISYSIILLILLLIFCIAIPVIILYDPLRKTTSVPVPPPVPLPVPALAAPPPAQVAVLVVALPPRISVRTVTTSISCPAGYVLSGLSTCVNLQIDYNNCGSLGNVCPNNYASCSAGVCSNAPAVQLLHAIAIPGWDGSSSVDDAVASLTLPSNLSLTLYGYSSSKIYISSNGVICLVNCMSEHTNAALPTTAFKGPTALALWDDLMIYSGTSQGVYYPIEGGAPNRTTTFEFYTSKFNASQNYYHFQVKFYENQPDIVEYIYYEVSDKGGSATIGTQKSISGPDIEYSMNKPNAVWPNMTLTFNTNTNTYWIKNGTIA</sequence>
<proteinExistence type="predicted"/>
<accession>A0A814PHN6</accession>
<dbReference type="Proteomes" id="UP000663852">
    <property type="component" value="Unassembled WGS sequence"/>
</dbReference>
<protein>
    <submittedName>
        <fullName evidence="2">Uncharacterized protein</fullName>
    </submittedName>
</protein>
<name>A0A814PHN6_ADIRI</name>
<evidence type="ECO:0000313" key="3">
    <source>
        <dbReference type="Proteomes" id="UP000663852"/>
    </source>
</evidence>
<reference evidence="2" key="1">
    <citation type="submission" date="2021-02" db="EMBL/GenBank/DDBJ databases">
        <authorList>
            <person name="Nowell W R."/>
        </authorList>
    </citation>
    <scope>NUCLEOTIDE SEQUENCE</scope>
</reference>
<dbReference type="OrthoDB" id="3933935at2759"/>
<comment type="caution">
    <text evidence="2">The sequence shown here is derived from an EMBL/GenBank/DDBJ whole genome shotgun (WGS) entry which is preliminary data.</text>
</comment>
<feature type="transmembrane region" description="Helical" evidence="1">
    <location>
        <begin position="12"/>
        <end position="33"/>
    </location>
</feature>
<keyword evidence="1" id="KW-0812">Transmembrane</keyword>
<gene>
    <name evidence="2" type="ORF">EDS130_LOCUS20288</name>
</gene>
<evidence type="ECO:0000256" key="1">
    <source>
        <dbReference type="SAM" id="Phobius"/>
    </source>
</evidence>
<dbReference type="AlphaFoldDB" id="A0A814PHN6"/>
<dbReference type="EMBL" id="CAJNOJ010000099">
    <property type="protein sequence ID" value="CAF1106863.1"/>
    <property type="molecule type" value="Genomic_DNA"/>
</dbReference>